<dbReference type="EMBL" id="RCHU02000009">
    <property type="protein sequence ID" value="KAL3580772.1"/>
    <property type="molecule type" value="Genomic_DNA"/>
</dbReference>
<evidence type="ECO:0000313" key="1">
    <source>
        <dbReference type="EMBL" id="KAL3580772.1"/>
    </source>
</evidence>
<dbReference type="Proteomes" id="UP000309997">
    <property type="component" value="Unassembled WGS sequence"/>
</dbReference>
<accession>A0ACC4BQS5</accession>
<protein>
    <submittedName>
        <fullName evidence="1">Uncharacterized protein</fullName>
    </submittedName>
</protein>
<reference evidence="1 2" key="1">
    <citation type="journal article" date="2024" name="Plant Biotechnol. J.">
        <title>Genome and CRISPR/Cas9 system of a widespread forest tree (Populus alba) in the world.</title>
        <authorList>
            <person name="Liu Y.J."/>
            <person name="Jiang P.F."/>
            <person name="Han X.M."/>
            <person name="Li X.Y."/>
            <person name="Wang H.M."/>
            <person name="Wang Y.J."/>
            <person name="Wang X.X."/>
            <person name="Zeng Q.Y."/>
        </authorList>
    </citation>
    <scope>NUCLEOTIDE SEQUENCE [LARGE SCALE GENOMIC DNA]</scope>
    <source>
        <strain evidence="2">cv. PAL-ZL1</strain>
    </source>
</reference>
<keyword evidence="2" id="KW-1185">Reference proteome</keyword>
<name>A0ACC4BQS5_POPAL</name>
<comment type="caution">
    <text evidence="1">The sequence shown here is derived from an EMBL/GenBank/DDBJ whole genome shotgun (WGS) entry which is preliminary data.</text>
</comment>
<proteinExistence type="predicted"/>
<sequence length="315" mass="33873">MDHLFLSLTLFTLISLSSFSGVEPITFKFINKCRHTIWPGLLSGAGTAQLPTTGFYLNSGKSRTVKIPRSWSGRVWGRTLCSQDRTGKFSCLTGDCGSGKVECLGSGAQPPATLAEFTLNGADGLDFYDVSLVDGYNLPMLVIPKKVTRGGCGATGCLIDLNGACPKELRLSPATGGKGAVACRSACEAFGDPRFCCSEGISQRVVVNLLKFERVIDSIIEQSFWKENAVVESSPSKPEIAGVAKRWGGAPTCEQDYDVPTKPWCFISRCGSTAISCWRRLYSNGTFALSATFISLVTNVGLDTFRQIVALNSRS</sequence>
<organism evidence="1 2">
    <name type="scientific">Populus alba</name>
    <name type="common">White poplar</name>
    <dbReference type="NCBI Taxonomy" id="43335"/>
    <lineage>
        <taxon>Eukaryota</taxon>
        <taxon>Viridiplantae</taxon>
        <taxon>Streptophyta</taxon>
        <taxon>Embryophyta</taxon>
        <taxon>Tracheophyta</taxon>
        <taxon>Spermatophyta</taxon>
        <taxon>Magnoliopsida</taxon>
        <taxon>eudicotyledons</taxon>
        <taxon>Gunneridae</taxon>
        <taxon>Pentapetalae</taxon>
        <taxon>rosids</taxon>
        <taxon>fabids</taxon>
        <taxon>Malpighiales</taxon>
        <taxon>Salicaceae</taxon>
        <taxon>Saliceae</taxon>
        <taxon>Populus</taxon>
    </lineage>
</organism>
<gene>
    <name evidence="1" type="ORF">D5086_018607</name>
</gene>
<evidence type="ECO:0000313" key="2">
    <source>
        <dbReference type="Proteomes" id="UP000309997"/>
    </source>
</evidence>